<feature type="chain" id="PRO_5045366123" evidence="1">
    <location>
        <begin position="24"/>
        <end position="236"/>
    </location>
</feature>
<accession>A0ABT0AXV6</accession>
<reference evidence="2" key="1">
    <citation type="submission" date="2022-03" db="EMBL/GenBank/DDBJ databases">
        <title>Identification of a novel bacterium isolated from mangrove sediments.</title>
        <authorList>
            <person name="Pan X."/>
        </authorList>
    </citation>
    <scope>NUCLEOTIDE SEQUENCE</scope>
    <source>
        <strain evidence="2">B2580</strain>
    </source>
</reference>
<name>A0ABT0AXV6_9SPHN</name>
<comment type="caution">
    <text evidence="2">The sequence shown here is derived from an EMBL/GenBank/DDBJ whole genome shotgun (WGS) entry which is preliminary data.</text>
</comment>
<dbReference type="EMBL" id="JALHLE010000003">
    <property type="protein sequence ID" value="MCJ2177480.1"/>
    <property type="molecule type" value="Genomic_DNA"/>
</dbReference>
<dbReference type="RefSeq" id="WP_243990555.1">
    <property type="nucleotide sequence ID" value="NZ_JALHLE010000003.1"/>
</dbReference>
<dbReference type="Proteomes" id="UP001162880">
    <property type="component" value="Unassembled WGS sequence"/>
</dbReference>
<proteinExistence type="predicted"/>
<evidence type="ECO:0000313" key="2">
    <source>
        <dbReference type="EMBL" id="MCJ2177480.1"/>
    </source>
</evidence>
<protein>
    <submittedName>
        <fullName evidence="2">TorF family putative porin</fullName>
    </submittedName>
</protein>
<dbReference type="InterPro" id="IPR010239">
    <property type="entry name" value="CHP02001"/>
</dbReference>
<dbReference type="Pfam" id="PF09694">
    <property type="entry name" value="Gcw_chp"/>
    <property type="match status" value="1"/>
</dbReference>
<evidence type="ECO:0000256" key="1">
    <source>
        <dbReference type="SAM" id="SignalP"/>
    </source>
</evidence>
<keyword evidence="3" id="KW-1185">Reference proteome</keyword>
<gene>
    <name evidence="2" type="ORF">MTR64_02820</name>
</gene>
<keyword evidence="1" id="KW-0732">Signal</keyword>
<feature type="signal peptide" evidence="1">
    <location>
        <begin position="1"/>
        <end position="23"/>
    </location>
</feature>
<sequence length="236" mass="24398">MNRIISIVPLLFAMVTVAVPAMAQDADHDQQSAFTVSANVSLTSDYRFRGISSSNKDPAVQGGIDVSHESGLFVGTWASSIATYGGSNMELDVYGGYSGSAGAVDYTLTALVYLYPGGSGVNYAEFSGSFTTAAGPATVGVDLAWVPSQDNFGGDNFYIAGKGEVPLGGTKASLFGHFGYENGDAYFNKLDWEAGISYSAGPLTASLSYVDSDYSGINQAGRLATAGLVASVTATF</sequence>
<evidence type="ECO:0000313" key="3">
    <source>
        <dbReference type="Proteomes" id="UP001162880"/>
    </source>
</evidence>
<organism evidence="2 3">
    <name type="scientific">Novosphingobium album</name>
    <name type="common">ex Hu et al. 2023</name>
    <dbReference type="NCBI Taxonomy" id="2930093"/>
    <lineage>
        <taxon>Bacteria</taxon>
        <taxon>Pseudomonadati</taxon>
        <taxon>Pseudomonadota</taxon>
        <taxon>Alphaproteobacteria</taxon>
        <taxon>Sphingomonadales</taxon>
        <taxon>Sphingomonadaceae</taxon>
        <taxon>Novosphingobium</taxon>
    </lineage>
</organism>
<dbReference type="NCBIfam" id="TIGR02001">
    <property type="entry name" value="gcw_chp"/>
    <property type="match status" value="1"/>
</dbReference>